<evidence type="ECO:0000259" key="1">
    <source>
        <dbReference type="Pfam" id="PF04015"/>
    </source>
</evidence>
<accession>A0A923LB79</accession>
<dbReference type="Proteomes" id="UP000649345">
    <property type="component" value="Unassembled WGS sequence"/>
</dbReference>
<reference evidence="2" key="1">
    <citation type="submission" date="2020-08" db="EMBL/GenBank/DDBJ databases">
        <title>Genome public.</title>
        <authorList>
            <person name="Liu C."/>
            <person name="Sun Q."/>
        </authorList>
    </citation>
    <scope>NUCLEOTIDE SEQUENCE</scope>
    <source>
        <strain evidence="2">NSJ-68</strain>
    </source>
</reference>
<evidence type="ECO:0000313" key="2">
    <source>
        <dbReference type="EMBL" id="MBC5659385.1"/>
    </source>
</evidence>
<dbReference type="AlphaFoldDB" id="A0A923LB79"/>
<organism evidence="2 3">
    <name type="scientific">Anaerosacchariphilus hominis</name>
    <dbReference type="NCBI Taxonomy" id="2763017"/>
    <lineage>
        <taxon>Bacteria</taxon>
        <taxon>Bacillati</taxon>
        <taxon>Bacillota</taxon>
        <taxon>Clostridia</taxon>
        <taxon>Lachnospirales</taxon>
        <taxon>Lachnospiraceae</taxon>
        <taxon>Anaerosacchariphilus</taxon>
    </lineage>
</organism>
<dbReference type="InterPro" id="IPR007160">
    <property type="entry name" value="DUF362"/>
</dbReference>
<keyword evidence="3" id="KW-1185">Reference proteome</keyword>
<name>A0A923LB79_9FIRM</name>
<proteinExistence type="predicted"/>
<protein>
    <submittedName>
        <fullName evidence="2">DUF362 domain-containing protein</fullName>
    </submittedName>
</protein>
<comment type="caution">
    <text evidence="2">The sequence shown here is derived from an EMBL/GenBank/DDBJ whole genome shotgun (WGS) entry which is preliminary data.</text>
</comment>
<feature type="domain" description="DUF362" evidence="1">
    <location>
        <begin position="53"/>
        <end position="267"/>
    </location>
</feature>
<sequence length="333" mass="37076">MTEKKRPGTGGEHYIPYEERTGGESTVYFTSDLSADGLHRIFGKVKGNLTGKVAVKLHTGEKHGPNIIPRPWVEALIKNDIPDGNIVETNTYYEGDRYTTEAHRETLKVNGWTFCPVDIMDEEGTELFPVQGGKWFTDMSVGDHLKNYDSFVALTHFKGHTMGGFGGSNKNIGIGCADGRIGKKWIHTVKGSGNQWSIAEEELMERMTESTKSVFDHFGDKIVYINVLRNMSVSCDCEGVAAEPVVTPNIGIVASTDILAVDQASVDLVYALNEHDHHALVERMETRHGLRQLTYMKELGMGNDRYRLLDIDADDKEISVKDAVKDVKPFHAE</sequence>
<dbReference type="RefSeq" id="WP_186871748.1">
    <property type="nucleotide sequence ID" value="NZ_JACOOR010000003.1"/>
</dbReference>
<gene>
    <name evidence="2" type="ORF">H8S44_06335</name>
</gene>
<evidence type="ECO:0000313" key="3">
    <source>
        <dbReference type="Proteomes" id="UP000649345"/>
    </source>
</evidence>
<dbReference type="Pfam" id="PF04015">
    <property type="entry name" value="DUF362"/>
    <property type="match status" value="1"/>
</dbReference>
<dbReference type="EMBL" id="JACOOR010000003">
    <property type="protein sequence ID" value="MBC5659385.1"/>
    <property type="molecule type" value="Genomic_DNA"/>
</dbReference>